<accession>A0A377X148</accession>
<keyword evidence="1" id="KW-0808">Transferase</keyword>
<dbReference type="Proteomes" id="UP000254340">
    <property type="component" value="Unassembled WGS sequence"/>
</dbReference>
<reference evidence="1 2" key="1">
    <citation type="submission" date="2018-06" db="EMBL/GenBank/DDBJ databases">
        <authorList>
            <consortium name="Pathogen Informatics"/>
            <person name="Doyle S."/>
        </authorList>
    </citation>
    <scope>NUCLEOTIDE SEQUENCE [LARGE SCALE GENOMIC DNA]</scope>
    <source>
        <strain evidence="1 2">NCTC5047</strain>
    </source>
</reference>
<evidence type="ECO:0000313" key="2">
    <source>
        <dbReference type="Proteomes" id="UP000254340"/>
    </source>
</evidence>
<dbReference type="EMBL" id="UGLH01000004">
    <property type="protein sequence ID" value="STT73122.1"/>
    <property type="molecule type" value="Genomic_DNA"/>
</dbReference>
<name>A0A377X148_KLEPN</name>
<dbReference type="GO" id="GO:0016740">
    <property type="term" value="F:transferase activity"/>
    <property type="evidence" value="ECO:0007669"/>
    <property type="project" value="UniProtKB-KW"/>
</dbReference>
<evidence type="ECO:0000313" key="1">
    <source>
        <dbReference type="EMBL" id="STT73122.1"/>
    </source>
</evidence>
<dbReference type="AlphaFoldDB" id="A0A377X148"/>
<organism evidence="1 2">
    <name type="scientific">Klebsiella pneumoniae</name>
    <dbReference type="NCBI Taxonomy" id="573"/>
    <lineage>
        <taxon>Bacteria</taxon>
        <taxon>Pseudomonadati</taxon>
        <taxon>Pseudomonadota</taxon>
        <taxon>Gammaproteobacteria</taxon>
        <taxon>Enterobacterales</taxon>
        <taxon>Enterobacteriaceae</taxon>
        <taxon>Klebsiella/Raoultella group</taxon>
        <taxon>Klebsiella</taxon>
        <taxon>Klebsiella pneumoniae complex</taxon>
    </lineage>
</organism>
<gene>
    <name evidence="1" type="ORF">NCTC5047_00810</name>
</gene>
<protein>
    <submittedName>
        <fullName evidence="1">Transferase</fullName>
    </submittedName>
</protein>
<proteinExistence type="predicted"/>
<sequence>MLIQGRTVITGDVIVEHQVSINDEVQIAAQEGEAIHLRGPKTLDGQQHITRTPLLGAL</sequence>